<name>A0A640UUD3_9ACTN</name>
<dbReference type="InterPro" id="IPR000515">
    <property type="entry name" value="MetI-like"/>
</dbReference>
<dbReference type="CDD" id="cd06261">
    <property type="entry name" value="TM_PBP2"/>
    <property type="match status" value="1"/>
</dbReference>
<protein>
    <submittedName>
        <fullName evidence="10">Ectoine/hydroxyectoine ABC transporter permease subunit EhuD</fullName>
    </submittedName>
</protein>
<organism evidence="10 11">
    <name type="scientific">Streptomyces tubercidicus</name>
    <dbReference type="NCBI Taxonomy" id="47759"/>
    <lineage>
        <taxon>Bacteria</taxon>
        <taxon>Bacillati</taxon>
        <taxon>Actinomycetota</taxon>
        <taxon>Actinomycetes</taxon>
        <taxon>Kitasatosporales</taxon>
        <taxon>Streptomycetaceae</taxon>
        <taxon>Streptomyces</taxon>
    </lineage>
</organism>
<keyword evidence="11" id="KW-1185">Reference proteome</keyword>
<evidence type="ECO:0000256" key="1">
    <source>
        <dbReference type="ARBA" id="ARBA00004651"/>
    </source>
</evidence>
<keyword evidence="4 8" id="KW-0812">Transmembrane</keyword>
<dbReference type="PANTHER" id="PTHR30614">
    <property type="entry name" value="MEMBRANE COMPONENT OF AMINO ACID ABC TRANSPORTER"/>
    <property type="match status" value="1"/>
</dbReference>
<evidence type="ECO:0000256" key="3">
    <source>
        <dbReference type="ARBA" id="ARBA00022475"/>
    </source>
</evidence>
<dbReference type="PANTHER" id="PTHR30614:SF0">
    <property type="entry name" value="L-CYSTINE TRANSPORT SYSTEM PERMEASE PROTEIN TCYL"/>
    <property type="match status" value="1"/>
</dbReference>
<dbReference type="InterPro" id="IPR043429">
    <property type="entry name" value="ArtM/GltK/GlnP/TcyL/YhdX-like"/>
</dbReference>
<reference evidence="10 11" key="1">
    <citation type="submission" date="2019-12" db="EMBL/GenBank/DDBJ databases">
        <title>Whole genome shotgun sequence of Streptomyces tubercidicus NBRC 13090.</title>
        <authorList>
            <person name="Ichikawa N."/>
            <person name="Kimura A."/>
            <person name="Kitahashi Y."/>
            <person name="Komaki H."/>
            <person name="Tamura T."/>
        </authorList>
    </citation>
    <scope>NUCLEOTIDE SEQUENCE [LARGE SCALE GENOMIC DNA]</scope>
    <source>
        <strain evidence="10 11">NBRC 13090</strain>
    </source>
</reference>
<evidence type="ECO:0000256" key="2">
    <source>
        <dbReference type="ARBA" id="ARBA00022448"/>
    </source>
</evidence>
<dbReference type="GO" id="GO:0043190">
    <property type="term" value="C:ATP-binding cassette (ABC) transporter complex"/>
    <property type="evidence" value="ECO:0007669"/>
    <property type="project" value="InterPro"/>
</dbReference>
<evidence type="ECO:0000256" key="6">
    <source>
        <dbReference type="ARBA" id="ARBA00022989"/>
    </source>
</evidence>
<feature type="transmembrane region" description="Helical" evidence="8">
    <location>
        <begin position="190"/>
        <end position="211"/>
    </location>
</feature>
<keyword evidence="6 8" id="KW-1133">Transmembrane helix</keyword>
<dbReference type="AlphaFoldDB" id="A0A640UUD3"/>
<dbReference type="Proteomes" id="UP000431826">
    <property type="component" value="Unassembled WGS sequence"/>
</dbReference>
<dbReference type="NCBIfam" id="TIGR01726">
    <property type="entry name" value="HEQRo_perm_3TM"/>
    <property type="match status" value="1"/>
</dbReference>
<evidence type="ECO:0000256" key="5">
    <source>
        <dbReference type="ARBA" id="ARBA00022970"/>
    </source>
</evidence>
<dbReference type="GO" id="GO:0022857">
    <property type="term" value="F:transmembrane transporter activity"/>
    <property type="evidence" value="ECO:0007669"/>
    <property type="project" value="InterPro"/>
</dbReference>
<dbReference type="EMBL" id="BLIR01000001">
    <property type="protein sequence ID" value="GFE39663.1"/>
    <property type="molecule type" value="Genomic_DNA"/>
</dbReference>
<comment type="subcellular location">
    <subcellularLocation>
        <location evidence="1 8">Cell membrane</location>
        <topology evidence="1 8">Multi-pass membrane protein</topology>
    </subcellularLocation>
</comment>
<evidence type="ECO:0000256" key="7">
    <source>
        <dbReference type="ARBA" id="ARBA00023136"/>
    </source>
</evidence>
<dbReference type="GO" id="GO:0006865">
    <property type="term" value="P:amino acid transport"/>
    <property type="evidence" value="ECO:0007669"/>
    <property type="project" value="UniProtKB-KW"/>
</dbReference>
<dbReference type="NCBIfam" id="TIGR03003">
    <property type="entry name" value="ectoine_ehuD"/>
    <property type="match status" value="1"/>
</dbReference>
<comment type="caution">
    <text evidence="10">The sequence shown here is derived from an EMBL/GenBank/DDBJ whole genome shotgun (WGS) entry which is preliminary data.</text>
</comment>
<evidence type="ECO:0000259" key="9">
    <source>
        <dbReference type="PROSITE" id="PS50928"/>
    </source>
</evidence>
<evidence type="ECO:0000313" key="11">
    <source>
        <dbReference type="Proteomes" id="UP000431826"/>
    </source>
</evidence>
<feature type="transmembrane region" description="Helical" evidence="8">
    <location>
        <begin position="66"/>
        <end position="87"/>
    </location>
</feature>
<keyword evidence="3" id="KW-1003">Cell membrane</keyword>
<dbReference type="Gene3D" id="1.10.3720.10">
    <property type="entry name" value="MetI-like"/>
    <property type="match status" value="1"/>
</dbReference>
<dbReference type="Pfam" id="PF00528">
    <property type="entry name" value="BPD_transp_1"/>
    <property type="match status" value="1"/>
</dbReference>
<sequence length="217" mass="24328">MNNWSWSYIGEIMPQILQGLWITIQATIYGSLVSFALGLVWAMALRSPTRWVTWPVSVFVEFIRNTPLLVQLFFLFFVLPGWGLTFAPLTTGVIGLGLHYSTYTSEVYRAGIDGVPPGQWEAATALNLPRRRTWIAVILPQAFRRVVPALGNYVIAMFKDTPLLAGITVADMLFQANSISATTFDYLEPITVVGILFVVISYPTSLLLRALERRLVR</sequence>
<dbReference type="OrthoDB" id="9814902at2"/>
<keyword evidence="7 8" id="KW-0472">Membrane</keyword>
<dbReference type="InterPro" id="IPR035906">
    <property type="entry name" value="MetI-like_sf"/>
</dbReference>
<evidence type="ECO:0000256" key="4">
    <source>
        <dbReference type="ARBA" id="ARBA00022692"/>
    </source>
</evidence>
<evidence type="ECO:0000256" key="8">
    <source>
        <dbReference type="RuleBase" id="RU363032"/>
    </source>
</evidence>
<keyword evidence="2 8" id="KW-0813">Transport</keyword>
<feature type="domain" description="ABC transmembrane type-1" evidence="9">
    <location>
        <begin position="20"/>
        <end position="208"/>
    </location>
</feature>
<proteinExistence type="inferred from homology"/>
<dbReference type="InterPro" id="IPR010065">
    <property type="entry name" value="AA_ABC_transptr_permease_3TM"/>
</dbReference>
<comment type="similarity">
    <text evidence="8">Belongs to the binding-protein-dependent transport system permease family.</text>
</comment>
<accession>A0A640UUD3</accession>
<dbReference type="PROSITE" id="PS50928">
    <property type="entry name" value="ABC_TM1"/>
    <property type="match status" value="1"/>
</dbReference>
<dbReference type="InterPro" id="IPR014341">
    <property type="entry name" value="Ectoine_EhuD"/>
</dbReference>
<gene>
    <name evidence="10" type="ORF">Stube_43360</name>
</gene>
<keyword evidence="5" id="KW-0029">Amino-acid transport</keyword>
<evidence type="ECO:0000313" key="10">
    <source>
        <dbReference type="EMBL" id="GFE39663.1"/>
    </source>
</evidence>
<dbReference type="SUPFAM" id="SSF161098">
    <property type="entry name" value="MetI-like"/>
    <property type="match status" value="1"/>
</dbReference>
<feature type="transmembrane region" description="Helical" evidence="8">
    <location>
        <begin position="20"/>
        <end position="45"/>
    </location>
</feature>